<dbReference type="Proteomes" id="UP000499080">
    <property type="component" value="Unassembled WGS sequence"/>
</dbReference>
<reference evidence="1 2" key="1">
    <citation type="journal article" date="2019" name="Sci. Rep.">
        <title>Orb-weaving spider Araneus ventricosus genome elucidates the spidroin gene catalogue.</title>
        <authorList>
            <person name="Kono N."/>
            <person name="Nakamura H."/>
            <person name="Ohtoshi R."/>
            <person name="Moran D.A.P."/>
            <person name="Shinohara A."/>
            <person name="Yoshida Y."/>
            <person name="Fujiwara M."/>
            <person name="Mori M."/>
            <person name="Tomita M."/>
            <person name="Arakawa K."/>
        </authorList>
    </citation>
    <scope>NUCLEOTIDE SEQUENCE [LARGE SCALE GENOMIC DNA]</scope>
</reference>
<proteinExistence type="predicted"/>
<name>A0A4Y2I9Y0_ARAVE</name>
<evidence type="ECO:0000313" key="1">
    <source>
        <dbReference type="EMBL" id="GBM74483.1"/>
    </source>
</evidence>
<sequence>MGDFAMEMICGYVGRRSIGNSSYSESVGSRFNRLILHIPEERSRDETDTILLKEQKKIFRRATTIPAVLDKLNRKSIKHFRRLEKRKKLSLTFRSYIPVSVTSILILKNDSSECHTNLEYADKTFLVMDRASLYLHVLAANSLCNSQMRSDWRRPVLNMKVKTFFLWTELCCLWSENNLDGWRSENKKNPLTISFFPAAAFLLLY</sequence>
<comment type="caution">
    <text evidence="1">The sequence shown here is derived from an EMBL/GenBank/DDBJ whole genome shotgun (WGS) entry which is preliminary data.</text>
</comment>
<gene>
    <name evidence="1" type="ORF">AVEN_51147_1</name>
</gene>
<protein>
    <submittedName>
        <fullName evidence="1">Uncharacterized protein</fullName>
    </submittedName>
</protein>
<accession>A0A4Y2I9Y0</accession>
<dbReference type="AlphaFoldDB" id="A0A4Y2I9Y0"/>
<keyword evidence="2" id="KW-1185">Reference proteome</keyword>
<organism evidence="1 2">
    <name type="scientific">Araneus ventricosus</name>
    <name type="common">Orbweaver spider</name>
    <name type="synonym">Epeira ventricosa</name>
    <dbReference type="NCBI Taxonomy" id="182803"/>
    <lineage>
        <taxon>Eukaryota</taxon>
        <taxon>Metazoa</taxon>
        <taxon>Ecdysozoa</taxon>
        <taxon>Arthropoda</taxon>
        <taxon>Chelicerata</taxon>
        <taxon>Arachnida</taxon>
        <taxon>Araneae</taxon>
        <taxon>Araneomorphae</taxon>
        <taxon>Entelegynae</taxon>
        <taxon>Araneoidea</taxon>
        <taxon>Araneidae</taxon>
        <taxon>Araneus</taxon>
    </lineage>
</organism>
<dbReference type="EMBL" id="BGPR01002500">
    <property type="protein sequence ID" value="GBM74483.1"/>
    <property type="molecule type" value="Genomic_DNA"/>
</dbReference>
<evidence type="ECO:0000313" key="2">
    <source>
        <dbReference type="Proteomes" id="UP000499080"/>
    </source>
</evidence>